<dbReference type="EMBL" id="JAUKUA010000007">
    <property type="protein sequence ID" value="KAK0705689.1"/>
    <property type="molecule type" value="Genomic_DNA"/>
</dbReference>
<proteinExistence type="predicted"/>
<protein>
    <submittedName>
        <fullName evidence="2">Uncharacterized protein</fullName>
    </submittedName>
</protein>
<comment type="caution">
    <text evidence="2">The sequence shown here is derived from an EMBL/GenBank/DDBJ whole genome shotgun (WGS) entry which is preliminary data.</text>
</comment>
<accession>A0AA39ZXY3</accession>
<dbReference type="AlphaFoldDB" id="A0AA39ZXY3"/>
<name>A0AA39ZXY3_9PEZI</name>
<sequence length="461" mass="50227">MGNSDSKPSASTLRFQYSRVIRDFLAAADRFGRGASTEGAFTSAVNNTLRSTALHEADELPRLLHFTRAQLSQKSRLERDAADLESRMRAADARSSALAADLASAQAGLRREMEARRAAEERAEAQRREAEVQHRAALEGLAAAHAAAMHDARRDGERRLRVQAAKAGEALAARDREVKKLQGQLLVSHDKNLAWPDEKLKIRLGEVRRVVDNATARLAAAGVVPRAQVLNARLDPGGTVARCQGKGHFWLRARVWDILQAAFFALPFGFGAFGPEGVREVMAVYAAWRERLDGVTDLDPLNATTFAIFRTSPLSNKWRSVTFQSLALGDSTGTVARIGEINMTATAQRILTLVADLAAFTQAPLYADLEGEVRGLVRLAFEIAVQFGINQAGLSLLAAAPGETVVIGPEFHDCEDGEEHRGTRTHVDFVVSPGLVRTGDGREEMARKWTVLACEVFAAEE</sequence>
<keyword evidence="3" id="KW-1185">Reference proteome</keyword>
<evidence type="ECO:0000256" key="1">
    <source>
        <dbReference type="SAM" id="Coils"/>
    </source>
</evidence>
<reference evidence="2" key="1">
    <citation type="submission" date="2023-06" db="EMBL/GenBank/DDBJ databases">
        <title>Genome-scale phylogeny and comparative genomics of the fungal order Sordariales.</title>
        <authorList>
            <consortium name="Lawrence Berkeley National Laboratory"/>
            <person name="Hensen N."/>
            <person name="Bonometti L."/>
            <person name="Westerberg I."/>
            <person name="Brannstrom I.O."/>
            <person name="Guillou S."/>
            <person name="Cros-Aarteil S."/>
            <person name="Calhoun S."/>
            <person name="Haridas S."/>
            <person name="Kuo A."/>
            <person name="Mondo S."/>
            <person name="Pangilinan J."/>
            <person name="Riley R."/>
            <person name="Labutti K."/>
            <person name="Andreopoulos B."/>
            <person name="Lipzen A."/>
            <person name="Chen C."/>
            <person name="Yanf M."/>
            <person name="Daum C."/>
            <person name="Ng V."/>
            <person name="Clum A."/>
            <person name="Steindorff A."/>
            <person name="Ohm R."/>
            <person name="Martin F."/>
            <person name="Silar P."/>
            <person name="Natvig D."/>
            <person name="Lalanne C."/>
            <person name="Gautier V."/>
            <person name="Ament-Velasquez S.L."/>
            <person name="Kruys A."/>
            <person name="Hutchinson M.I."/>
            <person name="Powell A.J."/>
            <person name="Barry K."/>
            <person name="Miller A.N."/>
            <person name="Grigoriev I.V."/>
            <person name="Debuchy R."/>
            <person name="Gladieux P."/>
            <person name="Thoren M.H."/>
            <person name="Johannesson H."/>
        </authorList>
    </citation>
    <scope>NUCLEOTIDE SEQUENCE</scope>
    <source>
        <strain evidence="2">SMH4607-1</strain>
    </source>
</reference>
<organism evidence="2 3">
    <name type="scientific">Lasiosphaeris hirsuta</name>
    <dbReference type="NCBI Taxonomy" id="260670"/>
    <lineage>
        <taxon>Eukaryota</taxon>
        <taxon>Fungi</taxon>
        <taxon>Dikarya</taxon>
        <taxon>Ascomycota</taxon>
        <taxon>Pezizomycotina</taxon>
        <taxon>Sordariomycetes</taxon>
        <taxon>Sordariomycetidae</taxon>
        <taxon>Sordariales</taxon>
        <taxon>Lasiosphaeriaceae</taxon>
        <taxon>Lasiosphaeris</taxon>
    </lineage>
</organism>
<evidence type="ECO:0000313" key="2">
    <source>
        <dbReference type="EMBL" id="KAK0705689.1"/>
    </source>
</evidence>
<gene>
    <name evidence="2" type="ORF">B0H67DRAFT_649998</name>
</gene>
<evidence type="ECO:0000313" key="3">
    <source>
        <dbReference type="Proteomes" id="UP001172102"/>
    </source>
</evidence>
<feature type="coiled-coil region" evidence="1">
    <location>
        <begin position="74"/>
        <end position="136"/>
    </location>
</feature>
<dbReference type="Proteomes" id="UP001172102">
    <property type="component" value="Unassembled WGS sequence"/>
</dbReference>
<keyword evidence="1" id="KW-0175">Coiled coil</keyword>